<evidence type="ECO:0000313" key="2">
    <source>
        <dbReference type="Proteomes" id="UP000628560"/>
    </source>
</evidence>
<dbReference type="RefSeq" id="WP_194514040.1">
    <property type="nucleotide sequence ID" value="NZ_JADIXP010000012.1"/>
</dbReference>
<sequence length="49" mass="5453">MPRKAGKALDLDHRLLMPCAQKREKQAPAGPHFCILRALFFLDGGTVSF</sequence>
<comment type="caution">
    <text evidence="1">The sequence shown here is derived from an EMBL/GenBank/DDBJ whole genome shotgun (WGS) entry which is preliminary data.</text>
</comment>
<proteinExistence type="predicted"/>
<organism evidence="1 2">
    <name type="scientific">Lelliottia nimipressuralis</name>
    <dbReference type="NCBI Taxonomy" id="69220"/>
    <lineage>
        <taxon>Bacteria</taxon>
        <taxon>Pseudomonadati</taxon>
        <taxon>Pseudomonadota</taxon>
        <taxon>Gammaproteobacteria</taxon>
        <taxon>Enterobacterales</taxon>
        <taxon>Enterobacteriaceae</taxon>
        <taxon>Lelliottia</taxon>
    </lineage>
</organism>
<evidence type="ECO:0000313" key="1">
    <source>
        <dbReference type="EMBL" id="MBF4179823.1"/>
    </source>
</evidence>
<accession>A0ABD4KEJ5</accession>
<protein>
    <submittedName>
        <fullName evidence="1">Uncharacterized protein</fullName>
    </submittedName>
</protein>
<dbReference type="EMBL" id="JADIXP010000012">
    <property type="protein sequence ID" value="MBF4179823.1"/>
    <property type="molecule type" value="Genomic_DNA"/>
</dbReference>
<gene>
    <name evidence="1" type="ORF">ISP11_18320</name>
</gene>
<reference evidence="1 2" key="1">
    <citation type="submission" date="2020-11" db="EMBL/GenBank/DDBJ databases">
        <title>Identification of Lelliottia nimipressuralis from Wound Infection by Whole Genome-Based Bacterial Identification.</title>
        <authorList>
            <person name="Navarathna D.H."/>
            <person name="Choi H."/>
            <person name="Jinadatha C."/>
            <person name="Chatterjee P."/>
            <person name="Hwang M."/>
        </authorList>
    </citation>
    <scope>NUCLEOTIDE SEQUENCE [LARGE SCALE GENOMIC DNA]</scope>
    <source>
        <strain evidence="1 2">DN2020</strain>
    </source>
</reference>
<name>A0ABD4KEJ5_9ENTR</name>
<dbReference type="Proteomes" id="UP000628560">
    <property type="component" value="Unassembled WGS sequence"/>
</dbReference>
<dbReference type="AlphaFoldDB" id="A0ABD4KEJ5"/>